<evidence type="ECO:0000313" key="1">
    <source>
        <dbReference type="EMBL" id="UJQ43976.1"/>
    </source>
</evidence>
<reference evidence="1" key="1">
    <citation type="submission" date="2021-11" db="EMBL/GenBank/DDBJ databases">
        <authorList>
            <person name="Sousa J."/>
            <person name="Sillankorva S."/>
            <person name="Faustino A."/>
            <person name="Carvalho C."/>
        </authorList>
    </citation>
    <scope>NUCLEOTIDE SEQUENCE</scope>
</reference>
<gene>
    <name evidence="1" type="ORF">vBKpnSCarvaje_0012</name>
</gene>
<sequence>MANIDGKLVVMVSIPVTEYIELKHALQTVLDTFGRTDGVCVTTQTKQYVLQNIRELLGRLEHE</sequence>
<proteinExistence type="predicted"/>
<evidence type="ECO:0000313" key="2">
    <source>
        <dbReference type="Proteomes" id="UP000829649"/>
    </source>
</evidence>
<reference evidence="1" key="2">
    <citation type="journal article" date="2022" name="Curr. Genet.">
        <title>Suggestion for a new bacteriophage genus for the Klebsiella pneumoniae phage vB_KpnS-Carvaje.</title>
        <authorList>
            <person name="Sousa J.C."/>
            <person name="Sillankorva S."/>
            <person name="Faustino A."/>
            <person name="Carvalho C.M."/>
        </authorList>
    </citation>
    <scope>NUCLEOTIDE SEQUENCE</scope>
</reference>
<dbReference type="EMBL" id="OL604152">
    <property type="protein sequence ID" value="UJQ43976.1"/>
    <property type="molecule type" value="Genomic_DNA"/>
</dbReference>
<name>A0AAE8ZAK1_9CAUD</name>
<accession>A0AAE8ZAK1</accession>
<keyword evidence="2" id="KW-1185">Reference proteome</keyword>
<protein>
    <submittedName>
        <fullName evidence="1">Uncharacterized protein</fullName>
    </submittedName>
</protein>
<dbReference type="Proteomes" id="UP000829649">
    <property type="component" value="Segment"/>
</dbReference>
<organism evidence="1 2">
    <name type="scientific">Klebsiella phage vB_KpnS-Carvaje</name>
    <dbReference type="NCBI Taxonomy" id="2900314"/>
    <lineage>
        <taxon>Viruses</taxon>
        <taxon>Duplodnaviria</taxon>
        <taxon>Heunggongvirae</taxon>
        <taxon>Uroviricota</taxon>
        <taxon>Caudoviricetes</taxon>
        <taxon>Carvajevirus</taxon>
        <taxon>Carvajevirus carvaje</taxon>
    </lineage>
</organism>